<dbReference type="GO" id="GO:0004713">
    <property type="term" value="F:protein tyrosine kinase activity"/>
    <property type="evidence" value="ECO:0007669"/>
    <property type="project" value="InterPro"/>
</dbReference>
<dbReference type="PANTHER" id="PTHR44329:SF214">
    <property type="entry name" value="PROTEIN KINASE DOMAIN-CONTAINING PROTEIN"/>
    <property type="match status" value="1"/>
</dbReference>
<sequence>MGGNLSVLIVDTPETDPCEEHTKRIAELEAELQHERKDKARLICDHEGELQQLRDDKARLIRDHEGELQQLRDDKARLIRDHEGELQRLRDVITADHANLRDARAMLLMHQRLGSVPKIEPGSFTSLGKAGEWLHPFAELTPGRLQNGTLVLRIQLQRAFQDDEKVVLRFKQTMAIMQAYVSHAVEVPLQGGDGSLLRIVGASQRSTNDPIAYVEHVTGMTLQHYLTTKRDASWPEKLHIAVQIATAIAHMHNLAVMHRDLSWLCVYVEATGRVKVFPGLKMRDTEPNGKLTNGVTEARWSAPETLATTKGNEQGASLQDPTQAQTLLTSDFGPCPSNEYQALAFACIQLDPDRRPTAPEVVRRLEAMLQAYGGPTTVPTCGATVNLTVAVHKTLGMTFEPTFGSSYALECLVSVDDVSRKPVKLVSHAEDATSHAFSQETTIKNIDPVDWTLQLVFKTPGFEPFASLGGRRVGKATMPLVDFLVTEQGRLSLSAPRSMVCDIYGYGNDGGTIGKVVVSVAFGGQLRERLEDYGARIVEGRDVSAEGHRKRNLVAQALWRDGP</sequence>
<keyword evidence="3" id="KW-0808">Transferase</keyword>
<dbReference type="InterPro" id="IPR020635">
    <property type="entry name" value="Tyr_kinase_cat_dom"/>
</dbReference>
<dbReference type="Proteomes" id="UP000030745">
    <property type="component" value="Unassembled WGS sequence"/>
</dbReference>
<dbReference type="GeneID" id="24142387"/>
<dbReference type="KEGG" id="spar:SPRG_21888"/>
<dbReference type="GO" id="GO:0005524">
    <property type="term" value="F:ATP binding"/>
    <property type="evidence" value="ECO:0007669"/>
    <property type="project" value="InterPro"/>
</dbReference>
<evidence type="ECO:0000256" key="1">
    <source>
        <dbReference type="SAM" id="Coils"/>
    </source>
</evidence>
<evidence type="ECO:0000313" key="3">
    <source>
        <dbReference type="EMBL" id="KDO17303.1"/>
    </source>
</evidence>
<dbReference type="InterPro" id="IPR001245">
    <property type="entry name" value="Ser-Thr/Tyr_kinase_cat_dom"/>
</dbReference>
<dbReference type="EMBL" id="KK583706">
    <property type="protein sequence ID" value="KDO17303.1"/>
    <property type="molecule type" value="Genomic_DNA"/>
</dbReference>
<keyword evidence="4" id="KW-1185">Reference proteome</keyword>
<name>A0A067BGN8_SAPPC</name>
<dbReference type="SMART" id="SM00219">
    <property type="entry name" value="TyrKc"/>
    <property type="match status" value="1"/>
</dbReference>
<feature type="coiled-coil region" evidence="1">
    <location>
        <begin position="18"/>
        <end position="88"/>
    </location>
</feature>
<dbReference type="InterPro" id="IPR051681">
    <property type="entry name" value="Ser/Thr_Kinases-Pseudokinases"/>
</dbReference>
<keyword evidence="3" id="KW-0723">Serine/threonine-protein kinase</keyword>
<organism evidence="3 4">
    <name type="scientific">Saprolegnia parasitica (strain CBS 223.65)</name>
    <dbReference type="NCBI Taxonomy" id="695850"/>
    <lineage>
        <taxon>Eukaryota</taxon>
        <taxon>Sar</taxon>
        <taxon>Stramenopiles</taxon>
        <taxon>Oomycota</taxon>
        <taxon>Saprolegniomycetes</taxon>
        <taxon>Saprolegniales</taxon>
        <taxon>Saprolegniaceae</taxon>
        <taxon>Saprolegnia</taxon>
    </lineage>
</organism>
<proteinExistence type="predicted"/>
<dbReference type="PROSITE" id="PS50011">
    <property type="entry name" value="PROTEIN_KINASE_DOM"/>
    <property type="match status" value="1"/>
</dbReference>
<dbReference type="Gene3D" id="1.10.510.10">
    <property type="entry name" value="Transferase(Phosphotransferase) domain 1"/>
    <property type="match status" value="1"/>
</dbReference>
<reference evidence="3 4" key="1">
    <citation type="journal article" date="2013" name="PLoS Genet.">
        <title>Distinctive expansion of potential virulence genes in the genome of the oomycete fish pathogen Saprolegnia parasitica.</title>
        <authorList>
            <person name="Jiang R.H."/>
            <person name="de Bruijn I."/>
            <person name="Haas B.J."/>
            <person name="Belmonte R."/>
            <person name="Lobach L."/>
            <person name="Christie J."/>
            <person name="van den Ackerveken G."/>
            <person name="Bottin A."/>
            <person name="Bulone V."/>
            <person name="Diaz-Moreno S.M."/>
            <person name="Dumas B."/>
            <person name="Fan L."/>
            <person name="Gaulin E."/>
            <person name="Govers F."/>
            <person name="Grenville-Briggs L.J."/>
            <person name="Horner N.R."/>
            <person name="Levin J.Z."/>
            <person name="Mammella M."/>
            <person name="Meijer H.J."/>
            <person name="Morris P."/>
            <person name="Nusbaum C."/>
            <person name="Oome S."/>
            <person name="Phillips A.J."/>
            <person name="van Rooyen D."/>
            <person name="Rzeszutek E."/>
            <person name="Saraiva M."/>
            <person name="Secombes C.J."/>
            <person name="Seidl M.F."/>
            <person name="Snel B."/>
            <person name="Stassen J.H."/>
            <person name="Sykes S."/>
            <person name="Tripathy S."/>
            <person name="van den Berg H."/>
            <person name="Vega-Arreguin J.C."/>
            <person name="Wawra S."/>
            <person name="Young S.K."/>
            <person name="Zeng Q."/>
            <person name="Dieguez-Uribeondo J."/>
            <person name="Russ C."/>
            <person name="Tyler B.M."/>
            <person name="van West P."/>
        </authorList>
    </citation>
    <scope>NUCLEOTIDE SEQUENCE [LARGE SCALE GENOMIC DNA]</scope>
    <source>
        <strain evidence="3 4">CBS 223.65</strain>
    </source>
</reference>
<dbReference type="Pfam" id="PF07714">
    <property type="entry name" value="PK_Tyr_Ser-Thr"/>
    <property type="match status" value="1"/>
</dbReference>
<evidence type="ECO:0000313" key="4">
    <source>
        <dbReference type="Proteomes" id="UP000030745"/>
    </source>
</evidence>
<evidence type="ECO:0000259" key="2">
    <source>
        <dbReference type="PROSITE" id="PS50011"/>
    </source>
</evidence>
<dbReference type="InterPro" id="IPR000719">
    <property type="entry name" value="Prot_kinase_dom"/>
</dbReference>
<dbReference type="AlphaFoldDB" id="A0A067BGN8"/>
<dbReference type="VEuPathDB" id="FungiDB:SPRG_21888"/>
<dbReference type="STRING" id="695850.A0A067BGN8"/>
<gene>
    <name evidence="3" type="ORF">SPRG_21888</name>
</gene>
<feature type="domain" description="Protein kinase" evidence="2">
    <location>
        <begin position="113"/>
        <end position="369"/>
    </location>
</feature>
<dbReference type="SUPFAM" id="SSF56112">
    <property type="entry name" value="Protein kinase-like (PK-like)"/>
    <property type="match status" value="1"/>
</dbReference>
<dbReference type="PANTHER" id="PTHR44329">
    <property type="entry name" value="SERINE/THREONINE-PROTEIN KINASE TNNI3K-RELATED"/>
    <property type="match status" value="1"/>
</dbReference>
<accession>A0A067BGN8</accession>
<protein>
    <submittedName>
        <fullName evidence="3">Serine/threonine protein kinase</fullName>
    </submittedName>
</protein>
<keyword evidence="3" id="KW-0418">Kinase</keyword>
<dbReference type="InterPro" id="IPR011009">
    <property type="entry name" value="Kinase-like_dom_sf"/>
</dbReference>
<keyword evidence="1" id="KW-0175">Coiled coil</keyword>
<dbReference type="GO" id="GO:0004674">
    <property type="term" value="F:protein serine/threonine kinase activity"/>
    <property type="evidence" value="ECO:0007669"/>
    <property type="project" value="UniProtKB-KW"/>
</dbReference>
<dbReference type="RefSeq" id="XP_012211989.1">
    <property type="nucleotide sequence ID" value="XM_012356599.1"/>
</dbReference>